<keyword evidence="2" id="KW-1185">Reference proteome</keyword>
<organism evidence="1 2">
    <name type="scientific">Mycetomoellerius zeteki</name>
    <dbReference type="NCBI Taxonomy" id="64791"/>
    <lineage>
        <taxon>Eukaryota</taxon>
        <taxon>Metazoa</taxon>
        <taxon>Ecdysozoa</taxon>
        <taxon>Arthropoda</taxon>
        <taxon>Hexapoda</taxon>
        <taxon>Insecta</taxon>
        <taxon>Pterygota</taxon>
        <taxon>Neoptera</taxon>
        <taxon>Endopterygota</taxon>
        <taxon>Hymenoptera</taxon>
        <taxon>Apocrita</taxon>
        <taxon>Aculeata</taxon>
        <taxon>Formicoidea</taxon>
        <taxon>Formicidae</taxon>
        <taxon>Myrmicinae</taxon>
        <taxon>Mycetomoellerius</taxon>
    </lineage>
</organism>
<evidence type="ECO:0008006" key="3">
    <source>
        <dbReference type="Google" id="ProtNLM"/>
    </source>
</evidence>
<dbReference type="STRING" id="64791.A0A151WTU7"/>
<sequence>MHFSVLSRIISDSIKNDILLIKRLGAGKAIIEAKSADAANRLLSNSVFERNNLRAFIPSFKVLRSGIIRGVDQSISIDCIKENIVSKAKILDIQRLNRRVSDNGKTTYVPSRTISIKFAGQILPSEVVLFNVLYKVEAFVPKAKICYTCYRVGHIGRDYKSSRPRCLFCGSSCEEDHSCPADKSRATCINCGGEHLETSHTFIIKHKSVINLAAQENIPLIEARRIVSSHLSSSPTSQDISTDFKNYPYLPSKSSSPSWNTFKHSPQKTASPLLNRFQYLQHEDDGNHNH</sequence>
<proteinExistence type="predicted"/>
<dbReference type="AlphaFoldDB" id="A0A151WTU7"/>
<accession>A0A151WTU7</accession>
<gene>
    <name evidence="1" type="ORF">ALC60_09636</name>
</gene>
<evidence type="ECO:0000313" key="2">
    <source>
        <dbReference type="Proteomes" id="UP000075809"/>
    </source>
</evidence>
<protein>
    <recommendedName>
        <fullName evidence="3">CCHC-type domain-containing protein</fullName>
    </recommendedName>
</protein>
<dbReference type="EMBL" id="KQ982750">
    <property type="protein sequence ID" value="KYQ51273.1"/>
    <property type="molecule type" value="Genomic_DNA"/>
</dbReference>
<reference evidence="1 2" key="1">
    <citation type="submission" date="2015-09" db="EMBL/GenBank/DDBJ databases">
        <title>Trachymyrmex zeteki WGS genome.</title>
        <authorList>
            <person name="Nygaard S."/>
            <person name="Hu H."/>
            <person name="Boomsma J."/>
            <person name="Zhang G."/>
        </authorList>
    </citation>
    <scope>NUCLEOTIDE SEQUENCE [LARGE SCALE GENOMIC DNA]</scope>
    <source>
        <strain evidence="1">Tzet28-1</strain>
        <tissue evidence="1">Whole body</tissue>
    </source>
</reference>
<evidence type="ECO:0000313" key="1">
    <source>
        <dbReference type="EMBL" id="KYQ51273.1"/>
    </source>
</evidence>
<name>A0A151WTU7_9HYME</name>
<dbReference type="Proteomes" id="UP000075809">
    <property type="component" value="Unassembled WGS sequence"/>
</dbReference>